<reference evidence="6" key="1">
    <citation type="journal article" date="2020" name="bioRxiv">
        <title>Comparative genomics of Chlamydomonas.</title>
        <authorList>
            <person name="Craig R.J."/>
            <person name="Hasan A.R."/>
            <person name="Ness R.W."/>
            <person name="Keightley P.D."/>
        </authorList>
    </citation>
    <scope>NUCLEOTIDE SEQUENCE</scope>
    <source>
        <strain evidence="6">CCAP 11/70</strain>
    </source>
</reference>
<dbReference type="PANTHER" id="PTHR11062:SF376">
    <property type="entry name" value="EXOSTOSIN FAMILY PROTEIN"/>
    <property type="match status" value="1"/>
</dbReference>
<evidence type="ECO:0000256" key="3">
    <source>
        <dbReference type="ARBA" id="ARBA00023034"/>
    </source>
</evidence>
<organism evidence="6 7">
    <name type="scientific">Edaphochlamys debaryana</name>
    <dbReference type="NCBI Taxonomy" id="47281"/>
    <lineage>
        <taxon>Eukaryota</taxon>
        <taxon>Viridiplantae</taxon>
        <taxon>Chlorophyta</taxon>
        <taxon>core chlorophytes</taxon>
        <taxon>Chlorophyceae</taxon>
        <taxon>CS clade</taxon>
        <taxon>Chlamydomonadales</taxon>
        <taxon>Chlamydomonadales incertae sedis</taxon>
        <taxon>Edaphochlamys</taxon>
    </lineage>
</organism>
<evidence type="ECO:0000256" key="2">
    <source>
        <dbReference type="ARBA" id="ARBA00010271"/>
    </source>
</evidence>
<sequence>MDCALSLAADGGVEVLAGRGYRARPGIRVSVYDLPPNCTSWMNIARNHRPLHLLLWQRLQSAGALTADAGQADYHFIPLNSRNNDYERMARWAIPYVQQTWPHWGRDLGSRHLAIHSGDLGRRGFLNDLTVPTRAALNDSIANVTWLTHWGLTRFHKGGHWAASHRPGKDIVIPPLISSSRGIHLSPLNPAAPRPNRTGLLYFAGRVCGDQQPPSPDTGRCDENDPHADFSGGVRQQVFEHHHAREGFTLVPEERESEAVQAMSSHTFCLSVPGAGFDSRAVLAVLLGCVPVTIGDGILQPFEPELPWQDFSVHVPEADIPRLHTLLGAMPLERVQAMQAQLPCMAQHLYYSSSLGAVFGEDGRYDAFETLMEILRVRQEHPGVSPERYREVDERFRAFADCRLGEPRPGVLCTQGGERLRPDTPTCRECHKLSEQHRTGSSFLNAPGGAICCAEPNAAKCARVAAGEPASGAMEAAEPGVGADAGRGPGGGERLR</sequence>
<dbReference type="PANTHER" id="PTHR11062">
    <property type="entry name" value="EXOSTOSIN HEPARAN SULFATE GLYCOSYLTRANSFERASE -RELATED"/>
    <property type="match status" value="1"/>
</dbReference>
<keyword evidence="7" id="KW-1185">Reference proteome</keyword>
<gene>
    <name evidence="6" type="ORF">HYH03_012689</name>
</gene>
<dbReference type="GO" id="GO:0016757">
    <property type="term" value="F:glycosyltransferase activity"/>
    <property type="evidence" value="ECO:0007669"/>
    <property type="project" value="InterPro"/>
</dbReference>
<name>A0A835XR32_9CHLO</name>
<evidence type="ECO:0000313" key="7">
    <source>
        <dbReference type="Proteomes" id="UP000612055"/>
    </source>
</evidence>
<feature type="region of interest" description="Disordered" evidence="4">
    <location>
        <begin position="212"/>
        <end position="231"/>
    </location>
</feature>
<feature type="compositionally biased region" description="Gly residues" evidence="4">
    <location>
        <begin position="483"/>
        <end position="496"/>
    </location>
</feature>
<feature type="region of interest" description="Disordered" evidence="4">
    <location>
        <begin position="471"/>
        <end position="496"/>
    </location>
</feature>
<accession>A0A835XR32</accession>
<evidence type="ECO:0000313" key="6">
    <source>
        <dbReference type="EMBL" id="KAG2488688.1"/>
    </source>
</evidence>
<dbReference type="Proteomes" id="UP000612055">
    <property type="component" value="Unassembled WGS sequence"/>
</dbReference>
<comment type="caution">
    <text evidence="6">The sequence shown here is derived from an EMBL/GenBank/DDBJ whole genome shotgun (WGS) entry which is preliminary data.</text>
</comment>
<evidence type="ECO:0000256" key="4">
    <source>
        <dbReference type="SAM" id="MobiDB-lite"/>
    </source>
</evidence>
<comment type="similarity">
    <text evidence="2">Belongs to the glycosyltransferase 47 family.</text>
</comment>
<evidence type="ECO:0000256" key="1">
    <source>
        <dbReference type="ARBA" id="ARBA00004323"/>
    </source>
</evidence>
<feature type="domain" description="Exostosin GT47" evidence="5">
    <location>
        <begin position="25"/>
        <end position="329"/>
    </location>
</feature>
<evidence type="ECO:0000259" key="5">
    <source>
        <dbReference type="Pfam" id="PF03016"/>
    </source>
</evidence>
<protein>
    <recommendedName>
        <fullName evidence="5">Exostosin GT47 domain-containing protein</fullName>
    </recommendedName>
</protein>
<comment type="subcellular location">
    <subcellularLocation>
        <location evidence="1">Golgi apparatus membrane</location>
        <topology evidence="1">Single-pass type II membrane protein</topology>
    </subcellularLocation>
</comment>
<dbReference type="InterPro" id="IPR004263">
    <property type="entry name" value="Exostosin"/>
</dbReference>
<dbReference type="OrthoDB" id="1924787at2759"/>
<dbReference type="EMBL" id="JAEHOE010000080">
    <property type="protein sequence ID" value="KAG2488688.1"/>
    <property type="molecule type" value="Genomic_DNA"/>
</dbReference>
<dbReference type="GO" id="GO:0000139">
    <property type="term" value="C:Golgi membrane"/>
    <property type="evidence" value="ECO:0007669"/>
    <property type="project" value="UniProtKB-SubCell"/>
</dbReference>
<keyword evidence="3" id="KW-0333">Golgi apparatus</keyword>
<dbReference type="InterPro" id="IPR040911">
    <property type="entry name" value="Exostosin_GT47"/>
</dbReference>
<feature type="compositionally biased region" description="Basic and acidic residues" evidence="4">
    <location>
        <begin position="219"/>
        <end position="228"/>
    </location>
</feature>
<dbReference type="Pfam" id="PF03016">
    <property type="entry name" value="Exostosin_GT47"/>
    <property type="match status" value="1"/>
</dbReference>
<proteinExistence type="inferred from homology"/>
<dbReference type="AlphaFoldDB" id="A0A835XR32"/>